<name>A0A4P9XKE6_9FUNG</name>
<protein>
    <submittedName>
        <fullName evidence="2">Uncharacterized protein</fullName>
    </submittedName>
</protein>
<gene>
    <name evidence="2" type="ORF">THASP1DRAFT_25825</name>
</gene>
<organism evidence="2 3">
    <name type="scientific">Thamnocephalis sphaerospora</name>
    <dbReference type="NCBI Taxonomy" id="78915"/>
    <lineage>
        <taxon>Eukaryota</taxon>
        <taxon>Fungi</taxon>
        <taxon>Fungi incertae sedis</taxon>
        <taxon>Zoopagomycota</taxon>
        <taxon>Zoopagomycotina</taxon>
        <taxon>Zoopagomycetes</taxon>
        <taxon>Zoopagales</taxon>
        <taxon>Sigmoideomycetaceae</taxon>
        <taxon>Thamnocephalis</taxon>
    </lineage>
</organism>
<feature type="region of interest" description="Disordered" evidence="1">
    <location>
        <begin position="1"/>
        <end position="26"/>
    </location>
</feature>
<keyword evidence="3" id="KW-1185">Reference proteome</keyword>
<feature type="compositionally biased region" description="Polar residues" evidence="1">
    <location>
        <begin position="99"/>
        <end position="119"/>
    </location>
</feature>
<dbReference type="Proteomes" id="UP000271241">
    <property type="component" value="Unassembled WGS sequence"/>
</dbReference>
<reference evidence="3" key="1">
    <citation type="journal article" date="2018" name="Nat. Microbiol.">
        <title>Leveraging single-cell genomics to expand the fungal tree of life.</title>
        <authorList>
            <person name="Ahrendt S.R."/>
            <person name="Quandt C.A."/>
            <person name="Ciobanu D."/>
            <person name="Clum A."/>
            <person name="Salamov A."/>
            <person name="Andreopoulos B."/>
            <person name="Cheng J.F."/>
            <person name="Woyke T."/>
            <person name="Pelin A."/>
            <person name="Henrissat B."/>
            <person name="Reynolds N.K."/>
            <person name="Benny G.L."/>
            <person name="Smith M.E."/>
            <person name="James T.Y."/>
            <person name="Grigoriev I.V."/>
        </authorList>
    </citation>
    <scope>NUCLEOTIDE SEQUENCE [LARGE SCALE GENOMIC DNA]</scope>
    <source>
        <strain evidence="3">RSA 1356</strain>
    </source>
</reference>
<feature type="non-terminal residue" evidence="2">
    <location>
        <position position="187"/>
    </location>
</feature>
<feature type="compositionally biased region" description="Basic and acidic residues" evidence="1">
    <location>
        <begin position="1"/>
        <end position="13"/>
    </location>
</feature>
<proteinExistence type="predicted"/>
<dbReference type="EMBL" id="KZ993047">
    <property type="protein sequence ID" value="RKP05720.1"/>
    <property type="molecule type" value="Genomic_DNA"/>
</dbReference>
<accession>A0A4P9XKE6</accession>
<evidence type="ECO:0000313" key="3">
    <source>
        <dbReference type="Proteomes" id="UP000271241"/>
    </source>
</evidence>
<evidence type="ECO:0000256" key="1">
    <source>
        <dbReference type="SAM" id="MobiDB-lite"/>
    </source>
</evidence>
<evidence type="ECO:0000313" key="2">
    <source>
        <dbReference type="EMBL" id="RKP05720.1"/>
    </source>
</evidence>
<dbReference type="AlphaFoldDB" id="A0A4P9XKE6"/>
<feature type="region of interest" description="Disordered" evidence="1">
    <location>
        <begin position="97"/>
        <end position="151"/>
    </location>
</feature>
<sequence>MANNSSEHDDHFSEMLGGSAEGQFGGSTLNSGGMFGMSSTFGAFNAPSTTTSQHARSYSGAAPVAPTLPRSPPLFSNASSAQPYTAETFGHAAAFASPYTDSPHTAASPISGNIQSPSSADLPEIPEIADSSPASYVAGDIDDDLPEPGIHSSKELFAHSYTAADTAIADANALLAGLDSATQSSMS</sequence>